<reference evidence="1 2" key="1">
    <citation type="submission" date="2014-06" db="EMBL/GenBank/DDBJ databases">
        <title>Evolutionary Origins and Diversification of the Mycorrhizal Mutualists.</title>
        <authorList>
            <consortium name="DOE Joint Genome Institute"/>
            <consortium name="Mycorrhizal Genomics Consortium"/>
            <person name="Kohler A."/>
            <person name="Kuo A."/>
            <person name="Nagy L.G."/>
            <person name="Floudas D."/>
            <person name="Copeland A."/>
            <person name="Barry K.W."/>
            <person name="Cichocki N."/>
            <person name="Veneault-Fourrey C."/>
            <person name="LaButti K."/>
            <person name="Lindquist E.A."/>
            <person name="Lipzen A."/>
            <person name="Lundell T."/>
            <person name="Morin E."/>
            <person name="Murat C."/>
            <person name="Riley R."/>
            <person name="Ohm R."/>
            <person name="Sun H."/>
            <person name="Tunlid A."/>
            <person name="Henrissat B."/>
            <person name="Grigoriev I.V."/>
            <person name="Hibbett D.S."/>
            <person name="Martin F."/>
        </authorList>
    </citation>
    <scope>NUCLEOTIDE SEQUENCE [LARGE SCALE GENOMIC DNA]</scope>
    <source>
        <strain evidence="1 2">SS14</strain>
    </source>
</reference>
<gene>
    <name evidence="1" type="ORF">M422DRAFT_49271</name>
</gene>
<proteinExistence type="predicted"/>
<keyword evidence="2" id="KW-1185">Reference proteome</keyword>
<dbReference type="HOGENOM" id="CLU_1441914_0_0_1"/>
<dbReference type="Proteomes" id="UP000054279">
    <property type="component" value="Unassembled WGS sequence"/>
</dbReference>
<accession>A0A0C9VG16</accession>
<sequence length="188" mass="21173">MQIICNDVKPTYDPDGLITIKEIAGIIASGTSGLADNPVLQGILSPLSMHPKYYPFPNYTQYLLSSYSYKSEARSGECSVADYNALVKIVLTPGFVPQDLQSHTAAQQDSLLDKYAEGILREGKPEHSGRWAVNMNMPIQVPEGKENWTNPHGQIYNIPGLHHRSIVDIIKNNFETNKYFHYTPFKMW</sequence>
<name>A0A0C9VG16_SPHS4</name>
<protein>
    <submittedName>
        <fullName evidence="1">Uncharacterized protein</fullName>
    </submittedName>
</protein>
<dbReference type="EMBL" id="KN837145">
    <property type="protein sequence ID" value="KIJ40362.1"/>
    <property type="molecule type" value="Genomic_DNA"/>
</dbReference>
<evidence type="ECO:0000313" key="2">
    <source>
        <dbReference type="Proteomes" id="UP000054279"/>
    </source>
</evidence>
<dbReference type="AlphaFoldDB" id="A0A0C9VG16"/>
<organism evidence="1 2">
    <name type="scientific">Sphaerobolus stellatus (strain SS14)</name>
    <dbReference type="NCBI Taxonomy" id="990650"/>
    <lineage>
        <taxon>Eukaryota</taxon>
        <taxon>Fungi</taxon>
        <taxon>Dikarya</taxon>
        <taxon>Basidiomycota</taxon>
        <taxon>Agaricomycotina</taxon>
        <taxon>Agaricomycetes</taxon>
        <taxon>Phallomycetidae</taxon>
        <taxon>Geastrales</taxon>
        <taxon>Sphaerobolaceae</taxon>
        <taxon>Sphaerobolus</taxon>
    </lineage>
</organism>
<dbReference type="OrthoDB" id="3208495at2759"/>
<evidence type="ECO:0000313" key="1">
    <source>
        <dbReference type="EMBL" id="KIJ40362.1"/>
    </source>
</evidence>